<evidence type="ECO:0000313" key="1">
    <source>
        <dbReference type="EMBL" id="KAI0031503.1"/>
    </source>
</evidence>
<accession>A0ACB8QIT9</accession>
<reference evidence="1" key="2">
    <citation type="journal article" date="2022" name="New Phytol.">
        <title>Evolutionary transition to the ectomycorrhizal habit in the genomes of a hyperdiverse lineage of mushroom-forming fungi.</title>
        <authorList>
            <person name="Looney B."/>
            <person name="Miyauchi S."/>
            <person name="Morin E."/>
            <person name="Drula E."/>
            <person name="Courty P.E."/>
            <person name="Kohler A."/>
            <person name="Kuo A."/>
            <person name="LaButti K."/>
            <person name="Pangilinan J."/>
            <person name="Lipzen A."/>
            <person name="Riley R."/>
            <person name="Andreopoulos W."/>
            <person name="He G."/>
            <person name="Johnson J."/>
            <person name="Nolan M."/>
            <person name="Tritt A."/>
            <person name="Barry K.W."/>
            <person name="Grigoriev I.V."/>
            <person name="Nagy L.G."/>
            <person name="Hibbett D."/>
            <person name="Henrissat B."/>
            <person name="Matheny P.B."/>
            <person name="Labbe J."/>
            <person name="Martin F.M."/>
        </authorList>
    </citation>
    <scope>NUCLEOTIDE SEQUENCE</scope>
    <source>
        <strain evidence="1">EC-137</strain>
    </source>
</reference>
<gene>
    <name evidence="1" type="ORF">K488DRAFT_86735</name>
</gene>
<comment type="caution">
    <text evidence="1">The sequence shown here is derived from an EMBL/GenBank/DDBJ whole genome shotgun (WGS) entry which is preliminary data.</text>
</comment>
<proteinExistence type="predicted"/>
<keyword evidence="2" id="KW-1185">Reference proteome</keyword>
<protein>
    <submittedName>
        <fullName evidence="1">Glyoxal oxidase</fullName>
    </submittedName>
</protein>
<dbReference type="Proteomes" id="UP000814128">
    <property type="component" value="Unassembled WGS sequence"/>
</dbReference>
<evidence type="ECO:0000313" key="2">
    <source>
        <dbReference type="Proteomes" id="UP000814128"/>
    </source>
</evidence>
<dbReference type="EMBL" id="MU273577">
    <property type="protein sequence ID" value="KAI0031503.1"/>
    <property type="molecule type" value="Genomic_DNA"/>
</dbReference>
<name>A0ACB8QIT9_9AGAM</name>
<sequence>MFFRPLLALGLAVAPIVRADGLGGQIQEVGDTLVSAMMMFVGRTSKVYILDKVEGNAQQINGHSLYASVWDLETKTATPMDVQTNPFCAAGYHLPNGSFAVFGGNNAVGPGGANNDTGSTTAFDPVYQDYGGTKAIRIITPCDGNVDANASCAWYDSPNGLQMQSSRWYPAAEALGNGSVLLIGGFSSGGYINRNFPNNDPLYSGGGSNPTYEIFPSNGVPERVMNFMGKTSGLNSYALTYLMASGKVFVQANFSTILFDADNNIETNLPDMPNQIIRVYPASGANAMLPLTVANNYEQTILFCGGYVMSDQAWGDFDAPNINPWEHAASSDCQRMTPEPADGSQPAYVQDDNMPTTRSMGQFILLPDETILVVNGARNGTAGYGTHTAITPIGQMPYGESYATEPQGQPALYNPNAPAGSRWSTANLGTSNIPRLYHSSAILLPDGSVMIAGSNPNIDTNLTTIYPTTYKAEYFYPSYFNAATRPQPSGIPTTLSYGGPSFDVTVPVSSYSGLANDAAGNTTIWLSRPGWTTHAMNMGQRMLQLNNTFTVQSDGSIVYHVAQPPPNPNLFQPGPAYVWVTINGIPSNGTFVIVGSGNIETQPTRAASTLPPSVRANASTTGSGSGSGSSSSNTTSSAPRMVAASRGLFTGIAVVSVFLASL</sequence>
<reference evidence="1" key="1">
    <citation type="submission" date="2021-02" db="EMBL/GenBank/DDBJ databases">
        <authorList>
            <consortium name="DOE Joint Genome Institute"/>
            <person name="Ahrendt S."/>
            <person name="Looney B.P."/>
            <person name="Miyauchi S."/>
            <person name="Morin E."/>
            <person name="Drula E."/>
            <person name="Courty P.E."/>
            <person name="Chicoki N."/>
            <person name="Fauchery L."/>
            <person name="Kohler A."/>
            <person name="Kuo A."/>
            <person name="Labutti K."/>
            <person name="Pangilinan J."/>
            <person name="Lipzen A."/>
            <person name="Riley R."/>
            <person name="Andreopoulos W."/>
            <person name="He G."/>
            <person name="Johnson J."/>
            <person name="Barry K.W."/>
            <person name="Grigoriev I.V."/>
            <person name="Nagy L."/>
            <person name="Hibbett D."/>
            <person name="Henrissat B."/>
            <person name="Matheny P.B."/>
            <person name="Labbe J."/>
            <person name="Martin F."/>
        </authorList>
    </citation>
    <scope>NUCLEOTIDE SEQUENCE</scope>
    <source>
        <strain evidence="1">EC-137</strain>
    </source>
</reference>
<organism evidence="1 2">
    <name type="scientific">Vararia minispora EC-137</name>
    <dbReference type="NCBI Taxonomy" id="1314806"/>
    <lineage>
        <taxon>Eukaryota</taxon>
        <taxon>Fungi</taxon>
        <taxon>Dikarya</taxon>
        <taxon>Basidiomycota</taxon>
        <taxon>Agaricomycotina</taxon>
        <taxon>Agaricomycetes</taxon>
        <taxon>Russulales</taxon>
        <taxon>Lachnocladiaceae</taxon>
        <taxon>Vararia</taxon>
    </lineage>
</organism>